<evidence type="ECO:0000256" key="5">
    <source>
        <dbReference type="ARBA" id="ARBA00023136"/>
    </source>
</evidence>
<dbReference type="Pfam" id="PF04117">
    <property type="entry name" value="Mpv17_PMP22"/>
    <property type="match status" value="1"/>
</dbReference>
<sequence length="251" mass="26118">MALPPLLPLTFQAAVLSVLSSLLAQILTAYRTRTPLALDWDSIAKFFVFTCLTTPPNIIWQTFLEHTFPAFVVRGTAETLHVPHTLTKTLLDQSAGAGVNTLLFCVFMAVWDGRRRASPARGSSSLSSPSLSAQKTSSLLAGFWPLLTAGWRFWPAVSLGNFVFVRDVGTRNLVGGLAGVAWGVYVNLVAARTTGGGGGGGSNEAVSVAVEEGKVPTKGAHPGHGAGGAAKVANGTVIVANGVAALPPKQE</sequence>
<dbReference type="PANTHER" id="PTHR11266">
    <property type="entry name" value="PEROXISOMAL MEMBRANE PROTEIN 2, PXMP2 MPV17"/>
    <property type="match status" value="1"/>
</dbReference>
<evidence type="ECO:0000256" key="2">
    <source>
        <dbReference type="ARBA" id="ARBA00006824"/>
    </source>
</evidence>
<comment type="caution">
    <text evidence="7">The sequence shown here is derived from an EMBL/GenBank/DDBJ whole genome shotgun (WGS) entry which is preliminary data.</text>
</comment>
<evidence type="ECO:0000256" key="4">
    <source>
        <dbReference type="ARBA" id="ARBA00022989"/>
    </source>
</evidence>
<keyword evidence="3" id="KW-0812">Transmembrane</keyword>
<gene>
    <name evidence="7" type="ORF">SPI_04517</name>
</gene>
<dbReference type="STRING" id="1081102.A0A167UK89"/>
<keyword evidence="4" id="KW-1133">Transmembrane helix</keyword>
<reference evidence="7 8" key="1">
    <citation type="journal article" date="2016" name="Genome Biol. Evol.">
        <title>Divergent and convergent evolution of fungal pathogenicity.</title>
        <authorList>
            <person name="Shang Y."/>
            <person name="Xiao G."/>
            <person name="Zheng P."/>
            <person name="Cen K."/>
            <person name="Zhan S."/>
            <person name="Wang C."/>
        </authorList>
    </citation>
    <scope>NUCLEOTIDE SEQUENCE [LARGE SCALE GENOMIC DNA]</scope>
    <source>
        <strain evidence="7 8">RCEF 264</strain>
    </source>
</reference>
<proteinExistence type="inferred from homology"/>
<keyword evidence="8" id="KW-1185">Reference proteome</keyword>
<comment type="subcellular location">
    <subcellularLocation>
        <location evidence="1">Membrane</location>
        <topology evidence="1">Multi-pass membrane protein</topology>
    </subcellularLocation>
</comment>
<evidence type="ECO:0000313" key="7">
    <source>
        <dbReference type="EMBL" id="OAA61658.1"/>
    </source>
</evidence>
<keyword evidence="5" id="KW-0472">Membrane</keyword>
<comment type="similarity">
    <text evidence="2 6">Belongs to the peroxisomal membrane protein PXMP2/4 family.</text>
</comment>
<dbReference type="OrthoDB" id="10267969at2759"/>
<protein>
    <submittedName>
        <fullName evidence="7">Mpv17/PMP22</fullName>
    </submittedName>
</protein>
<evidence type="ECO:0000256" key="3">
    <source>
        <dbReference type="ARBA" id="ARBA00022692"/>
    </source>
</evidence>
<dbReference type="PANTHER" id="PTHR11266:SF80">
    <property type="entry name" value="PEROXISOMAL MEMBRANE PROTEIN 2"/>
    <property type="match status" value="1"/>
</dbReference>
<dbReference type="Proteomes" id="UP000076874">
    <property type="component" value="Unassembled WGS sequence"/>
</dbReference>
<name>A0A167UK89_9HYPO</name>
<evidence type="ECO:0000256" key="6">
    <source>
        <dbReference type="RuleBase" id="RU363053"/>
    </source>
</evidence>
<evidence type="ECO:0000313" key="8">
    <source>
        <dbReference type="Proteomes" id="UP000076874"/>
    </source>
</evidence>
<dbReference type="InterPro" id="IPR007248">
    <property type="entry name" value="Mpv17_PMP22"/>
</dbReference>
<evidence type="ECO:0000256" key="1">
    <source>
        <dbReference type="ARBA" id="ARBA00004141"/>
    </source>
</evidence>
<dbReference type="GO" id="GO:0005778">
    <property type="term" value="C:peroxisomal membrane"/>
    <property type="evidence" value="ECO:0007669"/>
    <property type="project" value="TreeGrafter"/>
</dbReference>
<accession>A0A167UK89</accession>
<dbReference type="EMBL" id="AZHD01000007">
    <property type="protein sequence ID" value="OAA61658.1"/>
    <property type="molecule type" value="Genomic_DNA"/>
</dbReference>
<organism evidence="7 8">
    <name type="scientific">Niveomyces insectorum RCEF 264</name>
    <dbReference type="NCBI Taxonomy" id="1081102"/>
    <lineage>
        <taxon>Eukaryota</taxon>
        <taxon>Fungi</taxon>
        <taxon>Dikarya</taxon>
        <taxon>Ascomycota</taxon>
        <taxon>Pezizomycotina</taxon>
        <taxon>Sordariomycetes</taxon>
        <taxon>Hypocreomycetidae</taxon>
        <taxon>Hypocreales</taxon>
        <taxon>Cordycipitaceae</taxon>
        <taxon>Niveomyces</taxon>
    </lineage>
</organism>
<dbReference type="AlphaFoldDB" id="A0A167UK89"/>